<dbReference type="InterPro" id="IPR001969">
    <property type="entry name" value="Aspartic_peptidase_AS"/>
</dbReference>
<dbReference type="InterPro" id="IPR001461">
    <property type="entry name" value="Aspartic_peptidase_A1"/>
</dbReference>
<keyword evidence="15" id="KW-1185">Reference proteome</keyword>
<dbReference type="InterPro" id="IPR021109">
    <property type="entry name" value="Peptidase_aspartic_dom_sf"/>
</dbReference>
<keyword evidence="9 12" id="KW-0472">Membrane</keyword>
<dbReference type="GO" id="GO:0004190">
    <property type="term" value="F:aspartic-type endopeptidase activity"/>
    <property type="evidence" value="ECO:0007669"/>
    <property type="project" value="UniProtKB-KW"/>
</dbReference>
<gene>
    <name evidence="14" type="ORF">SNE40_016180</name>
</gene>
<dbReference type="EMBL" id="JAZGQO010000011">
    <property type="protein sequence ID" value="KAK6172548.1"/>
    <property type="molecule type" value="Genomic_DNA"/>
</dbReference>
<evidence type="ECO:0000256" key="5">
    <source>
        <dbReference type="ARBA" id="ARBA00022729"/>
    </source>
</evidence>
<comment type="caution">
    <text evidence="14">The sequence shown here is derived from an EMBL/GenBank/DDBJ whole genome shotgun (WGS) entry which is preliminary data.</text>
</comment>
<dbReference type="AlphaFoldDB" id="A0AAN8JCP9"/>
<dbReference type="GO" id="GO:0006509">
    <property type="term" value="P:membrane protein ectodomain proteolysis"/>
    <property type="evidence" value="ECO:0007669"/>
    <property type="project" value="TreeGrafter"/>
</dbReference>
<dbReference type="InterPro" id="IPR009119">
    <property type="entry name" value="BACE"/>
</dbReference>
<protein>
    <recommendedName>
        <fullName evidence="13">Peptidase A1 domain-containing protein</fullName>
    </recommendedName>
</protein>
<dbReference type="GO" id="GO:0005886">
    <property type="term" value="C:plasma membrane"/>
    <property type="evidence" value="ECO:0007669"/>
    <property type="project" value="TreeGrafter"/>
</dbReference>
<evidence type="ECO:0000259" key="13">
    <source>
        <dbReference type="PROSITE" id="PS51767"/>
    </source>
</evidence>
<dbReference type="GO" id="GO:0005802">
    <property type="term" value="C:trans-Golgi network"/>
    <property type="evidence" value="ECO:0007669"/>
    <property type="project" value="TreeGrafter"/>
</dbReference>
<evidence type="ECO:0000256" key="2">
    <source>
        <dbReference type="ARBA" id="ARBA00007447"/>
    </source>
</evidence>
<proteinExistence type="inferred from homology"/>
<dbReference type="PRINTS" id="PR01815">
    <property type="entry name" value="BACEFAMILY"/>
</dbReference>
<organism evidence="14 15">
    <name type="scientific">Patella caerulea</name>
    <name type="common">Rayed Mediterranean limpet</name>
    <dbReference type="NCBI Taxonomy" id="87958"/>
    <lineage>
        <taxon>Eukaryota</taxon>
        <taxon>Metazoa</taxon>
        <taxon>Spiralia</taxon>
        <taxon>Lophotrochozoa</taxon>
        <taxon>Mollusca</taxon>
        <taxon>Gastropoda</taxon>
        <taxon>Patellogastropoda</taxon>
        <taxon>Patelloidea</taxon>
        <taxon>Patellidae</taxon>
        <taxon>Patella</taxon>
    </lineage>
</organism>
<evidence type="ECO:0000256" key="12">
    <source>
        <dbReference type="SAM" id="Phobius"/>
    </source>
</evidence>
<keyword evidence="5" id="KW-0732">Signal</keyword>
<feature type="domain" description="Peptidase A1" evidence="13">
    <location>
        <begin position="85"/>
        <end position="441"/>
    </location>
</feature>
<dbReference type="GO" id="GO:0005768">
    <property type="term" value="C:endosome"/>
    <property type="evidence" value="ECO:0007669"/>
    <property type="project" value="TreeGrafter"/>
</dbReference>
<feature type="transmembrane region" description="Helical" evidence="12">
    <location>
        <begin position="481"/>
        <end position="505"/>
    </location>
</feature>
<dbReference type="PANTHER" id="PTHR47965:SF12">
    <property type="entry name" value="ASPARTIC PROTEINASE 3-RELATED"/>
    <property type="match status" value="1"/>
</dbReference>
<dbReference type="PRINTS" id="PR01816">
    <property type="entry name" value="BACE1"/>
</dbReference>
<evidence type="ECO:0000256" key="11">
    <source>
        <dbReference type="RuleBase" id="RU000454"/>
    </source>
</evidence>
<evidence type="ECO:0000313" key="15">
    <source>
        <dbReference type="Proteomes" id="UP001347796"/>
    </source>
</evidence>
<comment type="subcellular location">
    <subcellularLocation>
        <location evidence="1">Membrane</location>
        <topology evidence="1">Single-pass type I membrane protein</topology>
    </subcellularLocation>
</comment>
<reference evidence="14 15" key="1">
    <citation type="submission" date="2024-01" db="EMBL/GenBank/DDBJ databases">
        <title>The genome of the rayed Mediterranean limpet Patella caerulea (Linnaeus, 1758).</title>
        <authorList>
            <person name="Anh-Thu Weber A."/>
            <person name="Halstead-Nussloch G."/>
        </authorList>
    </citation>
    <scope>NUCLEOTIDE SEQUENCE [LARGE SCALE GENOMIC DNA]</scope>
    <source>
        <strain evidence="14">AATW-2023a</strain>
        <tissue evidence="14">Whole specimen</tissue>
    </source>
</reference>
<dbReference type="FunFam" id="2.40.70.10:FF:000007">
    <property type="entry name" value="Beta-secretase 1"/>
    <property type="match status" value="1"/>
</dbReference>
<evidence type="ECO:0000256" key="1">
    <source>
        <dbReference type="ARBA" id="ARBA00004479"/>
    </source>
</evidence>
<keyword evidence="6 11" id="KW-0064">Aspartyl protease</keyword>
<evidence type="ECO:0000256" key="8">
    <source>
        <dbReference type="ARBA" id="ARBA00022989"/>
    </source>
</evidence>
<evidence type="ECO:0000256" key="9">
    <source>
        <dbReference type="ARBA" id="ARBA00023136"/>
    </source>
</evidence>
<evidence type="ECO:0000313" key="14">
    <source>
        <dbReference type="EMBL" id="KAK6172548.1"/>
    </source>
</evidence>
<evidence type="ECO:0000256" key="6">
    <source>
        <dbReference type="ARBA" id="ARBA00022750"/>
    </source>
</evidence>
<keyword evidence="8 12" id="KW-1133">Transmembrane helix</keyword>
<dbReference type="Gene3D" id="2.40.70.10">
    <property type="entry name" value="Acid Proteases"/>
    <property type="match status" value="2"/>
</dbReference>
<evidence type="ECO:0000256" key="10">
    <source>
        <dbReference type="ARBA" id="ARBA00023145"/>
    </source>
</evidence>
<dbReference type="InterPro" id="IPR009120">
    <property type="entry name" value="BACE1"/>
</dbReference>
<comment type="similarity">
    <text evidence="2 11">Belongs to the peptidase A1 family.</text>
</comment>
<dbReference type="PROSITE" id="PS00141">
    <property type="entry name" value="ASP_PROTEASE"/>
    <property type="match status" value="1"/>
</dbReference>
<accession>A0AAN8JCP9</accession>
<keyword evidence="4 12" id="KW-0812">Transmembrane</keyword>
<dbReference type="Pfam" id="PF00026">
    <property type="entry name" value="Asp"/>
    <property type="match status" value="1"/>
</dbReference>
<keyword evidence="10" id="KW-0865">Zymogen</keyword>
<dbReference type="PRINTS" id="PR00792">
    <property type="entry name" value="PEPSIN"/>
</dbReference>
<dbReference type="InterPro" id="IPR033121">
    <property type="entry name" value="PEPTIDASE_A1"/>
</dbReference>
<dbReference type="GO" id="GO:0050435">
    <property type="term" value="P:amyloid-beta metabolic process"/>
    <property type="evidence" value="ECO:0007669"/>
    <property type="project" value="TreeGrafter"/>
</dbReference>
<dbReference type="PROSITE" id="PS51767">
    <property type="entry name" value="PEPTIDASE_A1"/>
    <property type="match status" value="1"/>
</dbReference>
<evidence type="ECO:0000256" key="7">
    <source>
        <dbReference type="ARBA" id="ARBA00022801"/>
    </source>
</evidence>
<keyword evidence="7 11" id="KW-0378">Hydrolase</keyword>
<evidence type="ECO:0000256" key="3">
    <source>
        <dbReference type="ARBA" id="ARBA00022670"/>
    </source>
</evidence>
<dbReference type="PANTHER" id="PTHR47965">
    <property type="entry name" value="ASPARTYL PROTEASE-RELATED"/>
    <property type="match status" value="1"/>
</dbReference>
<evidence type="ECO:0000256" key="4">
    <source>
        <dbReference type="ARBA" id="ARBA00022692"/>
    </source>
</evidence>
<sequence length="529" mass="59008">MSEFISPRTRTYNGLRKDLVLLMVVVLFSVFELCCCHASERIYHIPLKRSIVTTLMTGYSVESDRHSIDKRSDSKNLYGHAGEGYYLEMLVGSPPQKINVLVDTGSSNLAIAASPSPEITTYFHRDQSSTYVKDGREVHVPYTQGEWSGELGQDDTTLIFLPNVTFRPNIVCITSSRNFFINGSEWQGIVGLAYRVIARPDSSLTPFFDTLIEKSKLNNTFSIQLCGRPSSDISGDISSSNDDSMGGSMTIGGISHDLYKGSIFYTPIQKEWYYEVLITDIEVDQKSLNLDCKEYNFDKTIVDSGTTNVRFPDRVFKALVAEITSKVINIETNIPTTFWNGVDVICWNETDVPFNAFPTISLSFFKTENSIFKLHLSPQKYLRLATDTSPFMSIISKLNNIPQKCFKFGISSSESGTVLGAVLMEGYYVIFDRENKQIGFASTTCPAVYNTDSSNTIEGPITVTKNITDCFYVKSSNDQSALMVVAYVMAGVCALCLLPLIIMVIQWQYRRSCGKQPGTDTDSGILIDN</sequence>
<dbReference type="Proteomes" id="UP001347796">
    <property type="component" value="Unassembled WGS sequence"/>
</dbReference>
<dbReference type="SUPFAM" id="SSF50630">
    <property type="entry name" value="Acid proteases"/>
    <property type="match status" value="1"/>
</dbReference>
<keyword evidence="3 11" id="KW-0645">Protease</keyword>
<name>A0AAN8JCP9_PATCE</name>